<dbReference type="SUPFAM" id="SSF53720">
    <property type="entry name" value="ALDH-like"/>
    <property type="match status" value="1"/>
</dbReference>
<dbReference type="EMBL" id="JAJOMB010000012">
    <property type="protein sequence ID" value="MCD5313666.1"/>
    <property type="molecule type" value="Genomic_DNA"/>
</dbReference>
<keyword evidence="2 4" id="KW-0560">Oxidoreductase</keyword>
<protein>
    <submittedName>
        <fullName evidence="6">NAD-dependent succinate-semialdehyde dehydrogenase</fullName>
    </submittedName>
</protein>
<keyword evidence="7" id="KW-1185">Reference proteome</keyword>
<dbReference type="PROSITE" id="PS00070">
    <property type="entry name" value="ALDEHYDE_DEHYDR_CYS"/>
    <property type="match status" value="1"/>
</dbReference>
<name>A0A9X1NH30_9ACTN</name>
<gene>
    <name evidence="6" type="ORF">LR394_22415</name>
</gene>
<feature type="domain" description="Aldehyde dehydrogenase" evidence="5">
    <location>
        <begin position="14"/>
        <end position="470"/>
    </location>
</feature>
<evidence type="ECO:0000256" key="1">
    <source>
        <dbReference type="ARBA" id="ARBA00009986"/>
    </source>
</evidence>
<dbReference type="PANTHER" id="PTHR43353">
    <property type="entry name" value="SUCCINATE-SEMIALDEHYDE DEHYDROGENASE, MITOCHONDRIAL"/>
    <property type="match status" value="1"/>
</dbReference>
<dbReference type="PANTHER" id="PTHR43353:SF5">
    <property type="entry name" value="SUCCINATE-SEMIALDEHYDE DEHYDROGENASE, MITOCHONDRIAL"/>
    <property type="match status" value="1"/>
</dbReference>
<dbReference type="AlphaFoldDB" id="A0A9X1NH30"/>
<evidence type="ECO:0000313" key="7">
    <source>
        <dbReference type="Proteomes" id="UP001138997"/>
    </source>
</evidence>
<proteinExistence type="inferred from homology"/>
<dbReference type="Pfam" id="PF00171">
    <property type="entry name" value="Aldedh"/>
    <property type="match status" value="1"/>
</dbReference>
<dbReference type="InterPro" id="IPR016163">
    <property type="entry name" value="Ald_DH_C"/>
</dbReference>
<evidence type="ECO:0000256" key="3">
    <source>
        <dbReference type="PROSITE-ProRule" id="PRU10007"/>
    </source>
</evidence>
<evidence type="ECO:0000259" key="5">
    <source>
        <dbReference type="Pfam" id="PF00171"/>
    </source>
</evidence>
<dbReference type="Gene3D" id="3.40.309.10">
    <property type="entry name" value="Aldehyde Dehydrogenase, Chain A, domain 2"/>
    <property type="match status" value="1"/>
</dbReference>
<dbReference type="InterPro" id="IPR016160">
    <property type="entry name" value="Ald_DH_CS_CYS"/>
</dbReference>
<dbReference type="InterPro" id="IPR016161">
    <property type="entry name" value="Ald_DH/histidinol_DH"/>
</dbReference>
<dbReference type="CDD" id="cd07103">
    <property type="entry name" value="ALDH_F5_SSADH_GabD"/>
    <property type="match status" value="1"/>
</dbReference>
<dbReference type="FunFam" id="3.40.605.10:FF:000005">
    <property type="entry name" value="Succinate-semialdehyde dehydrogenase I"/>
    <property type="match status" value="1"/>
</dbReference>
<dbReference type="FunFam" id="3.40.309.10:FF:000004">
    <property type="entry name" value="Succinate-semialdehyde dehydrogenase I"/>
    <property type="match status" value="1"/>
</dbReference>
<sequence>MTDHTKGVLVGGEWRTGSRGVFDVVDPATLNLIAQVADAGPDDAIAAVDAAARAFPSWSATAPRARADLLMKTRELMLRDAEELAQLISVENGKSLADARAEVNYAAEFFRWFAEEAVRPHGDFGSSPAGGTRTIVTHHPVGVAALVTPWNFPAAMATRKIAPALAAGCTVVLKPAAETPLTALAVARLMIEAGVPDGVVNVVPGEDAAAIVAAWTEDPRVRKLSFTGSTNVGRQLLRQAADRVINTSMELGGNAPFVVTADADVDAAVEGAMIAKFRNGGQACTAANRFYVHEDVAAEFVAKLGARVEALEVGPAAEGSDIGPLISSRARQNVERVLENALAAGARIAHQSKPATAPGHFFTPVVLTDVPPEAAVVREESFAPIAPIVTWTDQEDMLAQVNSTEYGLAAYVFAGDLGAALRLSERIEAGMIGVNRGLVSDPSAPFGGVKQSGIGREGARIGLEEYTETQYFSVAW</sequence>
<dbReference type="InterPro" id="IPR029510">
    <property type="entry name" value="Ald_DH_CS_GLU"/>
</dbReference>
<dbReference type="RefSeq" id="WP_231445073.1">
    <property type="nucleotide sequence ID" value="NZ_JAJOMB010000012.1"/>
</dbReference>
<dbReference type="InterPro" id="IPR015590">
    <property type="entry name" value="Aldehyde_DH_dom"/>
</dbReference>
<accession>A0A9X1NH30</accession>
<evidence type="ECO:0000256" key="2">
    <source>
        <dbReference type="ARBA" id="ARBA00023002"/>
    </source>
</evidence>
<dbReference type="PROSITE" id="PS00687">
    <property type="entry name" value="ALDEHYDE_DEHYDR_GLU"/>
    <property type="match status" value="1"/>
</dbReference>
<dbReference type="Proteomes" id="UP001138997">
    <property type="component" value="Unassembled WGS sequence"/>
</dbReference>
<dbReference type="Gene3D" id="3.40.605.10">
    <property type="entry name" value="Aldehyde Dehydrogenase, Chain A, domain 1"/>
    <property type="match status" value="1"/>
</dbReference>
<organism evidence="6 7">
    <name type="scientific">Kineosporia babensis</name>
    <dbReference type="NCBI Taxonomy" id="499548"/>
    <lineage>
        <taxon>Bacteria</taxon>
        <taxon>Bacillati</taxon>
        <taxon>Actinomycetota</taxon>
        <taxon>Actinomycetes</taxon>
        <taxon>Kineosporiales</taxon>
        <taxon>Kineosporiaceae</taxon>
        <taxon>Kineosporia</taxon>
    </lineage>
</organism>
<dbReference type="GO" id="GO:0009450">
    <property type="term" value="P:gamma-aminobutyric acid catabolic process"/>
    <property type="evidence" value="ECO:0007669"/>
    <property type="project" value="TreeGrafter"/>
</dbReference>
<comment type="caution">
    <text evidence="6">The sequence shown here is derived from an EMBL/GenBank/DDBJ whole genome shotgun (WGS) entry which is preliminary data.</text>
</comment>
<evidence type="ECO:0000313" key="6">
    <source>
        <dbReference type="EMBL" id="MCD5313666.1"/>
    </source>
</evidence>
<dbReference type="InterPro" id="IPR016162">
    <property type="entry name" value="Ald_DH_N"/>
</dbReference>
<reference evidence="6" key="1">
    <citation type="submission" date="2021-11" db="EMBL/GenBank/DDBJ databases">
        <title>Streptomyces corallinus and Kineosporia corallina sp. nov., two new coral-derived marine actinobacteria.</title>
        <authorList>
            <person name="Buangrab K."/>
            <person name="Sutthacheep M."/>
            <person name="Yeemin T."/>
            <person name="Harunari E."/>
            <person name="Igarashi Y."/>
            <person name="Sripreechasak P."/>
            <person name="Kanchanasin P."/>
            <person name="Tanasupawat S."/>
            <person name="Phongsopitanun W."/>
        </authorList>
    </citation>
    <scope>NUCLEOTIDE SEQUENCE</scope>
    <source>
        <strain evidence="6">JCM 31032</strain>
    </source>
</reference>
<dbReference type="InterPro" id="IPR050740">
    <property type="entry name" value="Aldehyde_DH_Superfamily"/>
</dbReference>
<comment type="similarity">
    <text evidence="1 4">Belongs to the aldehyde dehydrogenase family.</text>
</comment>
<dbReference type="GO" id="GO:0004777">
    <property type="term" value="F:succinate-semialdehyde dehydrogenase (NAD+) activity"/>
    <property type="evidence" value="ECO:0007669"/>
    <property type="project" value="TreeGrafter"/>
</dbReference>
<evidence type="ECO:0000256" key="4">
    <source>
        <dbReference type="RuleBase" id="RU003345"/>
    </source>
</evidence>
<feature type="active site" evidence="3">
    <location>
        <position position="250"/>
    </location>
</feature>